<keyword evidence="3" id="KW-1185">Reference proteome</keyword>
<organism evidence="2 3">
    <name type="scientific">Rhypophila decipiens</name>
    <dbReference type="NCBI Taxonomy" id="261697"/>
    <lineage>
        <taxon>Eukaryota</taxon>
        <taxon>Fungi</taxon>
        <taxon>Dikarya</taxon>
        <taxon>Ascomycota</taxon>
        <taxon>Pezizomycotina</taxon>
        <taxon>Sordariomycetes</taxon>
        <taxon>Sordariomycetidae</taxon>
        <taxon>Sordariales</taxon>
        <taxon>Naviculisporaceae</taxon>
        <taxon>Rhypophila</taxon>
    </lineage>
</organism>
<keyword evidence="1" id="KW-0732">Signal</keyword>
<accession>A0AAN7B1H5</accession>
<evidence type="ECO:0000313" key="2">
    <source>
        <dbReference type="EMBL" id="KAK4206814.1"/>
    </source>
</evidence>
<reference evidence="2" key="1">
    <citation type="journal article" date="2023" name="Mol. Phylogenet. Evol.">
        <title>Genome-scale phylogeny and comparative genomics of the fungal order Sordariales.</title>
        <authorList>
            <person name="Hensen N."/>
            <person name="Bonometti L."/>
            <person name="Westerberg I."/>
            <person name="Brannstrom I.O."/>
            <person name="Guillou S."/>
            <person name="Cros-Aarteil S."/>
            <person name="Calhoun S."/>
            <person name="Haridas S."/>
            <person name="Kuo A."/>
            <person name="Mondo S."/>
            <person name="Pangilinan J."/>
            <person name="Riley R."/>
            <person name="LaButti K."/>
            <person name="Andreopoulos B."/>
            <person name="Lipzen A."/>
            <person name="Chen C."/>
            <person name="Yan M."/>
            <person name="Daum C."/>
            <person name="Ng V."/>
            <person name="Clum A."/>
            <person name="Steindorff A."/>
            <person name="Ohm R.A."/>
            <person name="Martin F."/>
            <person name="Silar P."/>
            <person name="Natvig D.O."/>
            <person name="Lalanne C."/>
            <person name="Gautier V."/>
            <person name="Ament-Velasquez S.L."/>
            <person name="Kruys A."/>
            <person name="Hutchinson M.I."/>
            <person name="Powell A.J."/>
            <person name="Barry K."/>
            <person name="Miller A.N."/>
            <person name="Grigoriev I.V."/>
            <person name="Debuchy R."/>
            <person name="Gladieux P."/>
            <person name="Hiltunen Thoren M."/>
            <person name="Johannesson H."/>
        </authorList>
    </citation>
    <scope>NUCLEOTIDE SEQUENCE</scope>
    <source>
        <strain evidence="2">PSN293</strain>
    </source>
</reference>
<name>A0AAN7B1H5_9PEZI</name>
<gene>
    <name evidence="2" type="ORF">QBC37DRAFT_406782</name>
</gene>
<protein>
    <submittedName>
        <fullName evidence="2">Uncharacterized protein</fullName>
    </submittedName>
</protein>
<reference evidence="2" key="2">
    <citation type="submission" date="2023-05" db="EMBL/GenBank/DDBJ databases">
        <authorList>
            <consortium name="Lawrence Berkeley National Laboratory"/>
            <person name="Steindorff A."/>
            <person name="Hensen N."/>
            <person name="Bonometti L."/>
            <person name="Westerberg I."/>
            <person name="Brannstrom I.O."/>
            <person name="Guillou S."/>
            <person name="Cros-Aarteil S."/>
            <person name="Calhoun S."/>
            <person name="Haridas S."/>
            <person name="Kuo A."/>
            <person name="Mondo S."/>
            <person name="Pangilinan J."/>
            <person name="Riley R."/>
            <person name="Labutti K."/>
            <person name="Andreopoulos B."/>
            <person name="Lipzen A."/>
            <person name="Chen C."/>
            <person name="Yanf M."/>
            <person name="Daum C."/>
            <person name="Ng V."/>
            <person name="Clum A."/>
            <person name="Ohm R."/>
            <person name="Martin F."/>
            <person name="Silar P."/>
            <person name="Natvig D."/>
            <person name="Lalanne C."/>
            <person name="Gautier V."/>
            <person name="Ament-Velasquez S.L."/>
            <person name="Kruys A."/>
            <person name="Hutchinson M.I."/>
            <person name="Powell A.J."/>
            <person name="Barry K."/>
            <person name="Miller A.N."/>
            <person name="Grigoriev I.V."/>
            <person name="Debuchy R."/>
            <person name="Gladieux P."/>
            <person name="Thoren M.H."/>
            <person name="Johannesson H."/>
        </authorList>
    </citation>
    <scope>NUCLEOTIDE SEQUENCE</scope>
    <source>
        <strain evidence="2">PSN293</strain>
    </source>
</reference>
<proteinExistence type="predicted"/>
<feature type="signal peptide" evidence="1">
    <location>
        <begin position="1"/>
        <end position="22"/>
    </location>
</feature>
<evidence type="ECO:0000313" key="3">
    <source>
        <dbReference type="Proteomes" id="UP001301769"/>
    </source>
</evidence>
<sequence length="102" mass="10829">MAAQVNVFSGALAMGLLVLGDALPIGQEFKLEPEMALTSGKRSSFIPKYVISVGQLHAGVLSSEMKWYSTSHHPSPVMVHSRVATMAVLELDHGSTIRGPGP</sequence>
<evidence type="ECO:0000256" key="1">
    <source>
        <dbReference type="SAM" id="SignalP"/>
    </source>
</evidence>
<dbReference type="EMBL" id="MU858349">
    <property type="protein sequence ID" value="KAK4206814.1"/>
    <property type="molecule type" value="Genomic_DNA"/>
</dbReference>
<feature type="chain" id="PRO_5042819486" evidence="1">
    <location>
        <begin position="23"/>
        <end position="102"/>
    </location>
</feature>
<dbReference type="Proteomes" id="UP001301769">
    <property type="component" value="Unassembled WGS sequence"/>
</dbReference>
<comment type="caution">
    <text evidence="2">The sequence shown here is derived from an EMBL/GenBank/DDBJ whole genome shotgun (WGS) entry which is preliminary data.</text>
</comment>
<dbReference type="AlphaFoldDB" id="A0AAN7B1H5"/>